<dbReference type="GO" id="GO:0046872">
    <property type="term" value="F:metal ion binding"/>
    <property type="evidence" value="ECO:0007669"/>
    <property type="project" value="UniProtKB-KW"/>
</dbReference>
<dbReference type="GO" id="GO:0008758">
    <property type="term" value="F:UDP-2,3-diacylglucosamine hydrolase activity"/>
    <property type="evidence" value="ECO:0007669"/>
    <property type="project" value="TreeGrafter"/>
</dbReference>
<dbReference type="Pfam" id="PF00149">
    <property type="entry name" value="Metallophos"/>
    <property type="match status" value="1"/>
</dbReference>
<dbReference type="EMBL" id="SORX01000003">
    <property type="protein sequence ID" value="TFE02352.1"/>
    <property type="molecule type" value="Genomic_DNA"/>
</dbReference>
<evidence type="ECO:0000256" key="2">
    <source>
        <dbReference type="ARBA" id="ARBA00022801"/>
    </source>
</evidence>
<dbReference type="CDD" id="cd07385">
    <property type="entry name" value="MPP_YkuE_C"/>
    <property type="match status" value="1"/>
</dbReference>
<dbReference type="PANTHER" id="PTHR31302">
    <property type="entry name" value="TRANSMEMBRANE PROTEIN WITH METALLOPHOSPHOESTERASE DOMAIN-RELATED"/>
    <property type="match status" value="1"/>
</dbReference>
<evidence type="ECO:0000256" key="1">
    <source>
        <dbReference type="ARBA" id="ARBA00022723"/>
    </source>
</evidence>
<keyword evidence="5" id="KW-1185">Reference proteome</keyword>
<dbReference type="InterPro" id="IPR004843">
    <property type="entry name" value="Calcineurin-like_PHP"/>
</dbReference>
<dbReference type="GO" id="GO:0016020">
    <property type="term" value="C:membrane"/>
    <property type="evidence" value="ECO:0007669"/>
    <property type="project" value="GOC"/>
</dbReference>
<dbReference type="OrthoDB" id="9780884at2"/>
<keyword evidence="2" id="KW-0378">Hydrolase</keyword>
<dbReference type="PANTHER" id="PTHR31302:SF31">
    <property type="entry name" value="PHOSPHODIESTERASE YAEI"/>
    <property type="match status" value="1"/>
</dbReference>
<dbReference type="InterPro" id="IPR051158">
    <property type="entry name" value="Metallophosphoesterase_sf"/>
</dbReference>
<dbReference type="AlphaFoldDB" id="A0A4Y8LHR6"/>
<dbReference type="SUPFAM" id="SSF56300">
    <property type="entry name" value="Metallo-dependent phosphatases"/>
    <property type="match status" value="1"/>
</dbReference>
<comment type="caution">
    <text evidence="4">The sequence shown here is derived from an EMBL/GenBank/DDBJ whole genome shotgun (WGS) entry which is preliminary data.</text>
</comment>
<organism evidence="4 5">
    <name type="scientific">Jeotgalibacillus salarius</name>
    <dbReference type="NCBI Taxonomy" id="546023"/>
    <lineage>
        <taxon>Bacteria</taxon>
        <taxon>Bacillati</taxon>
        <taxon>Bacillota</taxon>
        <taxon>Bacilli</taxon>
        <taxon>Bacillales</taxon>
        <taxon>Caryophanaceae</taxon>
        <taxon>Jeotgalibacillus</taxon>
    </lineage>
</organism>
<evidence type="ECO:0000313" key="5">
    <source>
        <dbReference type="Proteomes" id="UP000297776"/>
    </source>
</evidence>
<protein>
    <submittedName>
        <fullName evidence="4">Metallophosphoesterase</fullName>
    </submittedName>
</protein>
<gene>
    <name evidence="4" type="ORF">E2626_07170</name>
</gene>
<accession>A0A4Y8LHR6</accession>
<keyword evidence="1" id="KW-0479">Metal-binding</keyword>
<dbReference type="RefSeq" id="WP_134381051.1">
    <property type="nucleotide sequence ID" value="NZ_SORX01000003.1"/>
</dbReference>
<evidence type="ECO:0000313" key="4">
    <source>
        <dbReference type="EMBL" id="TFE02352.1"/>
    </source>
</evidence>
<dbReference type="Proteomes" id="UP000297776">
    <property type="component" value="Unassembled WGS sequence"/>
</dbReference>
<proteinExistence type="predicted"/>
<dbReference type="GO" id="GO:0009245">
    <property type="term" value="P:lipid A biosynthetic process"/>
    <property type="evidence" value="ECO:0007669"/>
    <property type="project" value="TreeGrafter"/>
</dbReference>
<feature type="domain" description="Calcineurin-like phosphoesterase" evidence="3">
    <location>
        <begin position="46"/>
        <end position="212"/>
    </location>
</feature>
<name>A0A4Y8LHR6_9BACL</name>
<dbReference type="InterPro" id="IPR029052">
    <property type="entry name" value="Metallo-depent_PP-like"/>
</dbReference>
<reference evidence="4 5" key="1">
    <citation type="submission" date="2019-03" db="EMBL/GenBank/DDBJ databases">
        <authorList>
            <person name="Yang Y."/>
        </authorList>
    </citation>
    <scope>NUCLEOTIDE SEQUENCE [LARGE SCALE GENOMIC DNA]</scope>
    <source>
        <strain evidence="4 5">ASL-1</strain>
    </source>
</reference>
<dbReference type="Gene3D" id="3.60.21.10">
    <property type="match status" value="1"/>
</dbReference>
<sequence length="275" mass="31259">MKRKKWLLLLIVISFLIFYLYDQNNTLTKSSYTVSSDKISDSFDDFKILHLSDLHNKSFGQNQQKLVDEVKESEPDIIVITGDIIDERRYDEEPALTLAEEMVQLAPVYYVSGNHEMRSGKYDRLRSKLIDIGVNVLTNETTTFSFNDASIQIAGIEDPSPSNANTTAINLQQTFIEAESEQFTVLLAHRPEWFSLYRDYQPDLILSGHAHGGQIRLPFFGALIAPNQGLFPEYTSGVHEEDESTLIISRGLGNSLFPFRINNHPEVVEIILQQS</sequence>
<evidence type="ECO:0000259" key="3">
    <source>
        <dbReference type="Pfam" id="PF00149"/>
    </source>
</evidence>